<evidence type="ECO:0000256" key="1">
    <source>
        <dbReference type="SAM" id="MobiDB-lite"/>
    </source>
</evidence>
<evidence type="ECO:0000256" key="2">
    <source>
        <dbReference type="SAM" id="Phobius"/>
    </source>
</evidence>
<organism evidence="3 4">
    <name type="scientific">Halosaccharopolyspora lacisalsi</name>
    <dbReference type="NCBI Taxonomy" id="1000566"/>
    <lineage>
        <taxon>Bacteria</taxon>
        <taxon>Bacillati</taxon>
        <taxon>Actinomycetota</taxon>
        <taxon>Actinomycetes</taxon>
        <taxon>Pseudonocardiales</taxon>
        <taxon>Pseudonocardiaceae</taxon>
        <taxon>Halosaccharopolyspora</taxon>
    </lineage>
</organism>
<dbReference type="Proteomes" id="UP000569329">
    <property type="component" value="Unassembled WGS sequence"/>
</dbReference>
<feature type="compositionally biased region" description="Basic and acidic residues" evidence="1">
    <location>
        <begin position="25"/>
        <end position="39"/>
    </location>
</feature>
<evidence type="ECO:0000313" key="4">
    <source>
        <dbReference type="Proteomes" id="UP000569329"/>
    </source>
</evidence>
<reference evidence="3 4" key="1">
    <citation type="submission" date="2020-07" db="EMBL/GenBank/DDBJ databases">
        <title>Sequencing the genomes of 1000 actinobacteria strains.</title>
        <authorList>
            <person name="Klenk H.-P."/>
        </authorList>
    </citation>
    <scope>NUCLEOTIDE SEQUENCE [LARGE SCALE GENOMIC DNA]</scope>
    <source>
        <strain evidence="3 4">DSM 45975</strain>
    </source>
</reference>
<keyword evidence="2" id="KW-0812">Transmembrane</keyword>
<dbReference type="AlphaFoldDB" id="A0A839E0P1"/>
<proteinExistence type="predicted"/>
<feature type="transmembrane region" description="Helical" evidence="2">
    <location>
        <begin position="139"/>
        <end position="158"/>
    </location>
</feature>
<keyword evidence="4" id="KW-1185">Reference proteome</keyword>
<feature type="compositionally biased region" description="Polar residues" evidence="1">
    <location>
        <begin position="58"/>
        <end position="68"/>
    </location>
</feature>
<sequence length="182" mass="19283">MPIPDPWSTSGKESAESPQSAPNGAREHEPERDRARAREASPGPPGADGSGEVVPFPGTTSEQNTDSGSSKELRSTEDSSETAKGWRAAATVWAAEARETATRVVDGSVWRSRPPALRDIHIRAQRAEWAGDIPALRTAGVWFGYVSLALTAAGYGVLWVVGRPARLAVAALITVLIVVFAV</sequence>
<protein>
    <submittedName>
        <fullName evidence="3">Uncharacterized protein</fullName>
    </submittedName>
</protein>
<dbReference type="EMBL" id="JACGWZ010000003">
    <property type="protein sequence ID" value="MBA8825307.1"/>
    <property type="molecule type" value="Genomic_DNA"/>
</dbReference>
<keyword evidence="2" id="KW-1133">Transmembrane helix</keyword>
<feature type="region of interest" description="Disordered" evidence="1">
    <location>
        <begin position="1"/>
        <end position="85"/>
    </location>
</feature>
<feature type="compositionally biased region" description="Polar residues" evidence="1">
    <location>
        <begin position="7"/>
        <end position="22"/>
    </location>
</feature>
<dbReference type="RefSeq" id="WP_182544509.1">
    <property type="nucleotide sequence ID" value="NZ_JACGWZ010000003.1"/>
</dbReference>
<accession>A0A839E0P1</accession>
<comment type="caution">
    <text evidence="3">The sequence shown here is derived from an EMBL/GenBank/DDBJ whole genome shotgun (WGS) entry which is preliminary data.</text>
</comment>
<keyword evidence="2" id="KW-0472">Membrane</keyword>
<gene>
    <name evidence="3" type="ORF">FHX42_002658</name>
</gene>
<evidence type="ECO:0000313" key="3">
    <source>
        <dbReference type="EMBL" id="MBA8825307.1"/>
    </source>
</evidence>
<feature type="transmembrane region" description="Helical" evidence="2">
    <location>
        <begin position="164"/>
        <end position="181"/>
    </location>
</feature>
<name>A0A839E0P1_9PSEU</name>